<dbReference type="Gene3D" id="3.30.830.10">
    <property type="entry name" value="Metalloenzyme, LuxS/M16 peptidase-like"/>
    <property type="match status" value="1"/>
</dbReference>
<name>A0AA36DEK2_9BILA</name>
<dbReference type="Proteomes" id="UP001177023">
    <property type="component" value="Unassembled WGS sequence"/>
</dbReference>
<evidence type="ECO:0000313" key="8">
    <source>
        <dbReference type="Proteomes" id="UP001177023"/>
    </source>
</evidence>
<feature type="region of interest" description="Disordered" evidence="4">
    <location>
        <begin position="1"/>
        <end position="38"/>
    </location>
</feature>
<dbReference type="InterPro" id="IPR007863">
    <property type="entry name" value="Peptidase_M16_C"/>
</dbReference>
<keyword evidence="8" id="KW-1185">Reference proteome</keyword>
<dbReference type="PANTHER" id="PTHR43016:SF16">
    <property type="entry name" value="METALLOPROTEASE, PUTATIVE (AFU_ORTHOLOGUE AFUA_4G07610)-RELATED"/>
    <property type="match status" value="1"/>
</dbReference>
<dbReference type="InterPro" id="IPR003653">
    <property type="entry name" value="Peptidase_C48_C"/>
</dbReference>
<dbReference type="Pfam" id="PF05193">
    <property type="entry name" value="Peptidase_M16_C"/>
    <property type="match status" value="1"/>
</dbReference>
<comment type="similarity">
    <text evidence="1">Belongs to the peptidase C48 family.</text>
</comment>
<evidence type="ECO:0000259" key="6">
    <source>
        <dbReference type="Pfam" id="PF05193"/>
    </source>
</evidence>
<reference evidence="7" key="1">
    <citation type="submission" date="2023-06" db="EMBL/GenBank/DDBJ databases">
        <authorList>
            <person name="Delattre M."/>
        </authorList>
    </citation>
    <scope>NUCLEOTIDE SEQUENCE</scope>
    <source>
        <strain evidence="7">AF72</strain>
    </source>
</reference>
<feature type="compositionally biased region" description="Basic and acidic residues" evidence="4">
    <location>
        <begin position="9"/>
        <end position="20"/>
    </location>
</feature>
<dbReference type="PANTHER" id="PTHR43016">
    <property type="entry name" value="PRESEQUENCE PROTEASE"/>
    <property type="match status" value="1"/>
</dbReference>
<accession>A0AA36DEK2</accession>
<dbReference type="Gene3D" id="3.40.395.10">
    <property type="entry name" value="Adenoviral Proteinase, Chain A"/>
    <property type="match status" value="1"/>
</dbReference>
<dbReference type="GO" id="GO:0046872">
    <property type="term" value="F:metal ion binding"/>
    <property type="evidence" value="ECO:0007669"/>
    <property type="project" value="InterPro"/>
</dbReference>
<dbReference type="AlphaFoldDB" id="A0AA36DEK2"/>
<organism evidence="7 8">
    <name type="scientific">Mesorhabditis spiculigera</name>
    <dbReference type="NCBI Taxonomy" id="96644"/>
    <lineage>
        <taxon>Eukaryota</taxon>
        <taxon>Metazoa</taxon>
        <taxon>Ecdysozoa</taxon>
        <taxon>Nematoda</taxon>
        <taxon>Chromadorea</taxon>
        <taxon>Rhabditida</taxon>
        <taxon>Rhabditina</taxon>
        <taxon>Rhabditomorpha</taxon>
        <taxon>Rhabditoidea</taxon>
        <taxon>Rhabditidae</taxon>
        <taxon>Mesorhabditinae</taxon>
        <taxon>Mesorhabditis</taxon>
    </lineage>
</organism>
<keyword evidence="2" id="KW-0645">Protease</keyword>
<dbReference type="GO" id="GO:0006508">
    <property type="term" value="P:proteolysis"/>
    <property type="evidence" value="ECO:0007669"/>
    <property type="project" value="UniProtKB-KW"/>
</dbReference>
<evidence type="ECO:0000256" key="1">
    <source>
        <dbReference type="ARBA" id="ARBA00005234"/>
    </source>
</evidence>
<dbReference type="Pfam" id="PF02902">
    <property type="entry name" value="Peptidase_C48"/>
    <property type="match status" value="1"/>
</dbReference>
<protein>
    <submittedName>
        <fullName evidence="7">Uncharacterized protein</fullName>
    </submittedName>
</protein>
<dbReference type="SUPFAM" id="SSF54001">
    <property type="entry name" value="Cysteine proteinases"/>
    <property type="match status" value="1"/>
</dbReference>
<dbReference type="GO" id="GO:0008234">
    <property type="term" value="F:cysteine-type peptidase activity"/>
    <property type="evidence" value="ECO:0007669"/>
    <property type="project" value="InterPro"/>
</dbReference>
<sequence length="1259" mass="142731">MFSRKVKKLKSELENEHKSNDAPSKPSKKERAGRDGLQQARVEQHVKGFDAQRSEEAILPGITVMKDMLWKAENYGKGRDDRWARLLEALPQYNDRAATVDFIEEYDWRELDGNSQLYDDAVDAFLEVIMRSQQNILFRRIPSNFWHDPKNYPVTNIDDINATWLWPICDNGHWWLYVVQPSSGDVLHWDSLFNESDAAVYLKRFETAERRLEELWPQKKWRLNYRKIADQSDGSSCGVWVCVYADAIVGGVEPRATMEDMPHWRERILWALVTGCRPDLPGFVTLARAPIYVLIKNTEPLIDRAIRSQTLQEHRSSVPVASLRGIGLRPSRRAAPVPSSALLQQLCAVESKAAIYRTKSGTRIVFCPAQDQPPSLTVLFGASCDTSEGHHHMLEHMKVLRSSHPDGKGSSEFLDHALARCEIHNQGTTSIHGSVTYQLYGTHEEGIVAVLDLWLSQVLMPPVFTEADLRTELYALTPNGDPLGVLFSELEEIRRTGGTLRNDVAAAKVLFGRNFNFSGDPSGEPNDLAKAFHERDIGKELTDLHHSHYFPSNMTLMFVGSYEHQRVETEVEETLRRFTNNKLPAIGPILPNFNNEAEPNQGLFKKITIRVAEVSDTVVSRTWQSRRDGDHLLRHAIEILCKASVLQLTQDLNTDSSKISFLSLPARFTISISCLDLPTDAAIKALETLVCPSDENIRKAIDQCLFDHYSKVQIPSDHHEMLMMTMMRGLYEQWSDEAILAAFNEKPYWCELELKPAAWWKTLYDKTVKIYTSVMVMAEPEEEKQIGRQSAVPKRLLAVTEPQNMKGLPKALNMKLSARKAAFPPLKCSKFLPYHDNYDKANFVVPTSVILNDSQYIKVLAIVEVPGRLLSKAERLLLSCLLQQAFGENVGDRPRLLHGCHPGYEGLGQRLFCIELMCDLNDVGELPGWLQQYLLRDDEKGEQEIKDAADTATNRNDNKNKTKNKNNKNNDDNNNTLQEQSVFALVFAQPSRFEHAKKHLTGGRGGRQTDDDIDLLWQMKVADIPYTSPLQLGSKETYNKGWEVFEKVVEQYKRGTVNLHFLCNEKAIECLKDIKKWHFLTVVDPKQPQQTFIRCEATRLLPISPRNWHVHGFVGLTTLHASIPMSATTTADVATTLAVAALLEDFAGPVVRAIRGTGLGYSVIVDYNEALQLLTLKITCVPQPDQAIKSIRAQLDIFTLTEAIIKRSKYIAANIFYTKMMTGPQRQTALVTQLLRRDTGKRLKNQRTNKNWAPVGNEK</sequence>
<proteinExistence type="inferred from homology"/>
<evidence type="ECO:0000256" key="2">
    <source>
        <dbReference type="ARBA" id="ARBA00022670"/>
    </source>
</evidence>
<feature type="domain" description="Ubiquitin-like protease family profile" evidence="5">
    <location>
        <begin position="166"/>
        <end position="267"/>
    </location>
</feature>
<keyword evidence="3" id="KW-0378">Hydrolase</keyword>
<feature type="region of interest" description="Disordered" evidence="4">
    <location>
        <begin position="948"/>
        <end position="975"/>
    </location>
</feature>
<evidence type="ECO:0000256" key="4">
    <source>
        <dbReference type="SAM" id="MobiDB-lite"/>
    </source>
</evidence>
<feature type="domain" description="Peptidase M16 C-terminal" evidence="6">
    <location>
        <begin position="539"/>
        <end position="593"/>
    </location>
</feature>
<comment type="caution">
    <text evidence="7">The sequence shown here is derived from an EMBL/GenBank/DDBJ whole genome shotgun (WGS) entry which is preliminary data.</text>
</comment>
<dbReference type="EMBL" id="CATQJA010002708">
    <property type="protein sequence ID" value="CAJ0586269.1"/>
    <property type="molecule type" value="Genomic_DNA"/>
</dbReference>
<evidence type="ECO:0000256" key="3">
    <source>
        <dbReference type="ARBA" id="ARBA00022801"/>
    </source>
</evidence>
<gene>
    <name evidence="7" type="ORF">MSPICULIGERA_LOCUS24276</name>
</gene>
<dbReference type="InterPro" id="IPR011249">
    <property type="entry name" value="Metalloenz_LuxS/M16"/>
</dbReference>
<evidence type="ECO:0000259" key="5">
    <source>
        <dbReference type="Pfam" id="PF02902"/>
    </source>
</evidence>
<evidence type="ECO:0000313" key="7">
    <source>
        <dbReference type="EMBL" id="CAJ0586269.1"/>
    </source>
</evidence>
<dbReference type="InterPro" id="IPR038765">
    <property type="entry name" value="Papain-like_cys_pep_sf"/>
</dbReference>
<dbReference type="SUPFAM" id="SSF63411">
    <property type="entry name" value="LuxS/MPP-like metallohydrolase"/>
    <property type="match status" value="1"/>
</dbReference>
<feature type="non-terminal residue" evidence="7">
    <location>
        <position position="1"/>
    </location>
</feature>